<dbReference type="SMART" id="SM00760">
    <property type="entry name" value="Bac_DnaA_C"/>
    <property type="match status" value="1"/>
</dbReference>
<comment type="caution">
    <text evidence="8">Lacks conserved residue(s) required for the propagation of feature annotation.</text>
</comment>
<evidence type="ECO:0000256" key="1">
    <source>
        <dbReference type="ARBA" id="ARBA00006583"/>
    </source>
</evidence>
<feature type="region of interest" description="Domain IV, binds dsDNA" evidence="8">
    <location>
        <begin position="369"/>
        <end position="492"/>
    </location>
</feature>
<evidence type="ECO:0000313" key="16">
    <source>
        <dbReference type="Proteomes" id="UP000254808"/>
    </source>
</evidence>
<organism evidence="15 16">
    <name type="scientific">Cyclonatronum proteinivorum</name>
    <dbReference type="NCBI Taxonomy" id="1457365"/>
    <lineage>
        <taxon>Bacteria</taxon>
        <taxon>Pseudomonadati</taxon>
        <taxon>Balneolota</taxon>
        <taxon>Balneolia</taxon>
        <taxon>Balneolales</taxon>
        <taxon>Cyclonatronaceae</taxon>
        <taxon>Cyclonatronum</taxon>
    </lineage>
</organism>
<keyword evidence="2 8" id="KW-0963">Cytoplasm</keyword>
<feature type="binding site" evidence="8">
    <location>
        <position position="195"/>
    </location>
    <ligand>
        <name>ATP</name>
        <dbReference type="ChEBI" id="CHEBI:30616"/>
    </ligand>
</feature>
<feature type="binding site" evidence="8">
    <location>
        <position position="198"/>
    </location>
    <ligand>
        <name>ATP</name>
        <dbReference type="ChEBI" id="CHEBI:30616"/>
    </ligand>
</feature>
<dbReference type="InterPro" id="IPR001957">
    <property type="entry name" value="Chromosome_initiator_DnaA"/>
</dbReference>
<dbReference type="GO" id="GO:0006270">
    <property type="term" value="P:DNA replication initiation"/>
    <property type="evidence" value="ECO:0007669"/>
    <property type="project" value="UniProtKB-UniRule"/>
</dbReference>
<dbReference type="SMART" id="SM00382">
    <property type="entry name" value="AAA"/>
    <property type="match status" value="1"/>
</dbReference>
<dbReference type="GO" id="GO:0006275">
    <property type="term" value="P:regulation of DNA replication"/>
    <property type="evidence" value="ECO:0007669"/>
    <property type="project" value="UniProtKB-UniRule"/>
</dbReference>
<dbReference type="Pfam" id="PF08299">
    <property type="entry name" value="Bac_DnaA_C"/>
    <property type="match status" value="1"/>
</dbReference>
<feature type="region of interest" description="Domain I, interacts with DnaA modulators" evidence="8">
    <location>
        <begin position="1"/>
        <end position="96"/>
    </location>
</feature>
<name>A0A345UFP0_9BACT</name>
<dbReference type="Gene3D" id="3.30.300.180">
    <property type="match status" value="1"/>
</dbReference>
<dbReference type="PRINTS" id="PR00051">
    <property type="entry name" value="DNAA"/>
</dbReference>
<evidence type="ECO:0000256" key="6">
    <source>
        <dbReference type="ARBA" id="ARBA00023121"/>
    </source>
</evidence>
<keyword evidence="16" id="KW-1185">Reference proteome</keyword>
<evidence type="ECO:0000256" key="9">
    <source>
        <dbReference type="NCBIfam" id="TIGR00362"/>
    </source>
</evidence>
<gene>
    <name evidence="8" type="primary">dnaA</name>
    <name evidence="15" type="ORF">CYPRO_0001</name>
</gene>
<dbReference type="AlphaFoldDB" id="A0A345UFP0"/>
<keyword evidence="5 8" id="KW-0067">ATP-binding</keyword>
<dbReference type="Pfam" id="PF00308">
    <property type="entry name" value="Bac_DnaA"/>
    <property type="match status" value="1"/>
</dbReference>
<dbReference type="Pfam" id="PF11638">
    <property type="entry name" value="DnaA_N"/>
    <property type="match status" value="1"/>
</dbReference>
<evidence type="ECO:0000259" key="13">
    <source>
        <dbReference type="SMART" id="SM00382"/>
    </source>
</evidence>
<feature type="binding site" evidence="8">
    <location>
        <position position="199"/>
    </location>
    <ligand>
        <name>ATP</name>
        <dbReference type="ChEBI" id="CHEBI:30616"/>
    </ligand>
</feature>
<evidence type="ECO:0000256" key="5">
    <source>
        <dbReference type="ARBA" id="ARBA00022840"/>
    </source>
</evidence>
<keyword evidence="7 8" id="KW-0238">DNA-binding</keyword>
<dbReference type="InterPro" id="IPR027417">
    <property type="entry name" value="P-loop_NTPase"/>
</dbReference>
<dbReference type="InterPro" id="IPR013159">
    <property type="entry name" value="DnaA_C"/>
</dbReference>
<evidence type="ECO:0000256" key="3">
    <source>
        <dbReference type="ARBA" id="ARBA00022705"/>
    </source>
</evidence>
<evidence type="ECO:0000256" key="7">
    <source>
        <dbReference type="ARBA" id="ARBA00023125"/>
    </source>
</evidence>
<dbReference type="InterPro" id="IPR024633">
    <property type="entry name" value="DnaA_N_dom"/>
</dbReference>
<feature type="binding site" evidence="8">
    <location>
        <position position="197"/>
    </location>
    <ligand>
        <name>ATP</name>
        <dbReference type="ChEBI" id="CHEBI:30616"/>
    </ligand>
</feature>
<dbReference type="CDD" id="cd06571">
    <property type="entry name" value="Bac_DnaA_C"/>
    <property type="match status" value="1"/>
</dbReference>
<dbReference type="GO" id="GO:0008289">
    <property type="term" value="F:lipid binding"/>
    <property type="evidence" value="ECO:0007669"/>
    <property type="project" value="UniProtKB-KW"/>
</dbReference>
<dbReference type="NCBIfam" id="TIGR00362">
    <property type="entry name" value="DnaA"/>
    <property type="match status" value="1"/>
</dbReference>
<comment type="domain">
    <text evidence="8">Domain I is involved in oligomerization and binding regulators, domain II is flexibile and of varying length in different bacteria, domain III forms the AAA+ region, while domain IV binds dsDNA.</text>
</comment>
<dbReference type="GO" id="GO:0005886">
    <property type="term" value="C:plasma membrane"/>
    <property type="evidence" value="ECO:0007669"/>
    <property type="project" value="TreeGrafter"/>
</dbReference>
<evidence type="ECO:0000256" key="2">
    <source>
        <dbReference type="ARBA" id="ARBA00022490"/>
    </source>
</evidence>
<evidence type="ECO:0000256" key="8">
    <source>
        <dbReference type="HAMAP-Rule" id="MF_00377"/>
    </source>
</evidence>
<dbReference type="Gene3D" id="1.10.1750.10">
    <property type="match status" value="1"/>
</dbReference>
<dbReference type="EMBL" id="CP027806">
    <property type="protein sequence ID" value="AXI99291.1"/>
    <property type="molecule type" value="Genomic_DNA"/>
</dbReference>
<dbReference type="InterPro" id="IPR038454">
    <property type="entry name" value="DnaA_N_sf"/>
</dbReference>
<dbReference type="InterPro" id="IPR003593">
    <property type="entry name" value="AAA+_ATPase"/>
</dbReference>
<dbReference type="PROSITE" id="PS01008">
    <property type="entry name" value="DNAA"/>
    <property type="match status" value="1"/>
</dbReference>
<evidence type="ECO:0000256" key="10">
    <source>
        <dbReference type="RuleBase" id="RU000577"/>
    </source>
</evidence>
<dbReference type="KEGG" id="cprv:CYPRO_0001"/>
<reference evidence="15 16" key="1">
    <citation type="submission" date="2018-03" db="EMBL/GenBank/DDBJ databases">
        <title>Phenotypic and genomic properties of Cyclonatronum proteinivorum gen. nov., sp. nov., a haloalkaliphilic bacteroidete from soda lakes possessing Na+-translocating rhodopsin.</title>
        <authorList>
            <person name="Toshchakov S.V."/>
            <person name="Korzhenkov A."/>
            <person name="Samarov N.I."/>
            <person name="Kublanov I.V."/>
            <person name="Muntyan M.S."/>
            <person name="Sorokin D.Y."/>
        </authorList>
    </citation>
    <scope>NUCLEOTIDE SEQUENCE [LARGE SCALE GENOMIC DNA]</scope>
    <source>
        <strain evidence="15 16">Omega</strain>
    </source>
</reference>
<evidence type="ECO:0000256" key="12">
    <source>
        <dbReference type="SAM" id="MobiDB-lite"/>
    </source>
</evidence>
<feature type="region of interest" description="Disordered" evidence="12">
    <location>
        <begin position="100"/>
        <end position="119"/>
    </location>
</feature>
<sequence>MSQQLSNVSNEIARAKWSECLNLIKENINAQKYSAWFEPIVPLRIEGHTLTIQVPSQFWYEWLEEHYYTILRNTIQKVIGRDGKLQYSIKVESKADTYAQPPASVNLPQRSMPASQPHHNSLNDLPRYQANQIQNPFVIPGIQKNRLNSNLNSNYVFDRFIEGDCNRLARSAGIAIAENPGKNSFNPFFIYGGTGLGKTHLTQSIGNKIRNDFGNEKNILYITSDDFTNEFVRAIRNNRASEFSMMYRNIDVLIIDDIQFFSGKEKTQEEFFHIFNALHQEGKQIILTSDRAPKDIPDIEERLISRFNWGLTADVQMPDYETRYAILERKAIDNGIEFEPQILEFIATNFKSSVRDLEGAIIKLLAASSLQHIDHIDLPMAKRILKDMIKETTKQVTVENIQALVCDFFGIDTNKVREKTRKQEIVEARQIAMYLSKKLTKSSLKSIGLQFGGRDHSTVIHAISTVEDRIQTSQRHAQIVKELTQKIELASL</sequence>
<dbReference type="CDD" id="cd00009">
    <property type="entry name" value="AAA"/>
    <property type="match status" value="1"/>
</dbReference>
<comment type="subcellular location">
    <subcellularLocation>
        <location evidence="8">Cytoplasm</location>
    </subcellularLocation>
</comment>
<evidence type="ECO:0000313" key="15">
    <source>
        <dbReference type="EMBL" id="AXI99291.1"/>
    </source>
</evidence>
<proteinExistence type="inferred from homology"/>
<dbReference type="Gene3D" id="1.10.8.60">
    <property type="match status" value="1"/>
</dbReference>
<dbReference type="SUPFAM" id="SSF52540">
    <property type="entry name" value="P-loop containing nucleoside triphosphate hydrolases"/>
    <property type="match status" value="1"/>
</dbReference>
<comment type="function">
    <text evidence="8 10">Plays an essential role in the initiation and regulation of chromosomal replication. ATP-DnaA binds to the origin of replication (oriC) to initiate formation of the DNA replication initiation complex once per cell cycle. Binds the DnaA box (a 9 base pair repeat at the origin) and separates the double-stranded (ds)DNA. Forms a right-handed helical filament on oriC DNA; dsDNA binds to the exterior of the filament while single-stranded (ss)DNA is stabiized in the filament's interior. The ATP-DnaA-oriC complex binds and stabilizes one strand of the AT-rich DNA unwinding element (DUE), permitting loading of DNA polymerase. After initiation quickly degrades to an ADP-DnaA complex that is not apt for DNA replication. Binds acidic phospholipids.</text>
</comment>
<dbReference type="FunFam" id="3.40.50.300:FF:000668">
    <property type="entry name" value="Chromosomal replication initiator protein DnaA"/>
    <property type="match status" value="1"/>
</dbReference>
<evidence type="ECO:0000256" key="11">
    <source>
        <dbReference type="RuleBase" id="RU004227"/>
    </source>
</evidence>
<comment type="similarity">
    <text evidence="1 8 11">Belongs to the DnaA family.</text>
</comment>
<dbReference type="GO" id="GO:0005737">
    <property type="term" value="C:cytoplasm"/>
    <property type="evidence" value="ECO:0007669"/>
    <property type="project" value="UniProtKB-SubCell"/>
</dbReference>
<dbReference type="SUPFAM" id="SSF48295">
    <property type="entry name" value="TrpR-like"/>
    <property type="match status" value="1"/>
</dbReference>
<dbReference type="PANTHER" id="PTHR30050">
    <property type="entry name" value="CHROMOSOMAL REPLICATION INITIATOR PROTEIN DNAA"/>
    <property type="match status" value="1"/>
</dbReference>
<dbReference type="RefSeq" id="WP_240644793.1">
    <property type="nucleotide sequence ID" value="NZ_CP027806.1"/>
</dbReference>
<feature type="compositionally biased region" description="Polar residues" evidence="12">
    <location>
        <begin position="106"/>
        <end position="119"/>
    </location>
</feature>
<keyword evidence="4 8" id="KW-0547">Nucleotide-binding</keyword>
<dbReference type="HAMAP" id="MF_00377">
    <property type="entry name" value="DnaA_bact"/>
    <property type="match status" value="1"/>
</dbReference>
<protein>
    <recommendedName>
        <fullName evidence="8 9">Chromosomal replication initiator protein DnaA</fullName>
    </recommendedName>
</protein>
<dbReference type="GO" id="GO:0005524">
    <property type="term" value="F:ATP binding"/>
    <property type="evidence" value="ECO:0007669"/>
    <property type="project" value="UniProtKB-UniRule"/>
</dbReference>
<evidence type="ECO:0000256" key="4">
    <source>
        <dbReference type="ARBA" id="ARBA00022741"/>
    </source>
</evidence>
<dbReference type="InterPro" id="IPR010921">
    <property type="entry name" value="Trp_repressor/repl_initiator"/>
</dbReference>
<dbReference type="Proteomes" id="UP000254808">
    <property type="component" value="Chromosome"/>
</dbReference>
<dbReference type="GO" id="GO:0003688">
    <property type="term" value="F:DNA replication origin binding"/>
    <property type="evidence" value="ECO:0007669"/>
    <property type="project" value="UniProtKB-UniRule"/>
</dbReference>
<dbReference type="Gene3D" id="3.40.50.300">
    <property type="entry name" value="P-loop containing nucleotide triphosphate hydrolases"/>
    <property type="match status" value="1"/>
</dbReference>
<keyword evidence="6 8" id="KW-0446">Lipid-binding</keyword>
<feature type="domain" description="AAA+ ATPase" evidence="13">
    <location>
        <begin position="184"/>
        <end position="321"/>
    </location>
</feature>
<dbReference type="InterPro" id="IPR018312">
    <property type="entry name" value="Chromosome_initiator_DnaA_CS"/>
</dbReference>
<evidence type="ECO:0000259" key="14">
    <source>
        <dbReference type="SMART" id="SM00760"/>
    </source>
</evidence>
<accession>A0A345UFP0</accession>
<dbReference type="PANTHER" id="PTHR30050:SF2">
    <property type="entry name" value="CHROMOSOMAL REPLICATION INITIATOR PROTEIN DNAA"/>
    <property type="match status" value="1"/>
</dbReference>
<keyword evidence="3 8" id="KW-0235">DNA replication</keyword>
<comment type="subunit">
    <text evidence="8">Oligomerizes as a right-handed, spiral filament on DNA at oriC.</text>
</comment>
<feature type="domain" description="Chromosomal replication initiator DnaA C-terminal" evidence="14">
    <location>
        <begin position="397"/>
        <end position="466"/>
    </location>
</feature>
<dbReference type="InterPro" id="IPR020591">
    <property type="entry name" value="Chromosome_initiator_DnaA-like"/>
</dbReference>
<dbReference type="InterPro" id="IPR013317">
    <property type="entry name" value="DnaA_dom"/>
</dbReference>